<evidence type="ECO:0008006" key="4">
    <source>
        <dbReference type="Google" id="ProtNLM"/>
    </source>
</evidence>
<evidence type="ECO:0000313" key="2">
    <source>
        <dbReference type="EMBL" id="CCO13054.2"/>
    </source>
</evidence>
<dbReference type="KEGG" id="cml:BN424_3649"/>
<dbReference type="eggNOG" id="COG0457">
    <property type="taxonomic scope" value="Bacteria"/>
</dbReference>
<accession>K8E7W7</accession>
<dbReference type="SUPFAM" id="SSF48452">
    <property type="entry name" value="TPR-like"/>
    <property type="match status" value="1"/>
</dbReference>
<dbReference type="Proteomes" id="UP000000212">
    <property type="component" value="Chromosome"/>
</dbReference>
<evidence type="ECO:0000256" key="1">
    <source>
        <dbReference type="SAM" id="Coils"/>
    </source>
</evidence>
<feature type="coiled-coil region" evidence="1">
    <location>
        <begin position="102"/>
        <end position="129"/>
    </location>
</feature>
<dbReference type="HOGENOM" id="CLU_1792984_0_0_9"/>
<dbReference type="InterPro" id="IPR011990">
    <property type="entry name" value="TPR-like_helical_dom_sf"/>
</dbReference>
<protein>
    <recommendedName>
        <fullName evidence="4">Tetratricopeptide repeat family protein</fullName>
    </recommendedName>
</protein>
<keyword evidence="1" id="KW-0175">Coiled coil</keyword>
<reference evidence="3" key="1">
    <citation type="journal article" date="2013" name="Genome Announc.">
        <title>Complete Chromosome Sequence of Carnobacterium maltaromaticum LMA 28.</title>
        <authorList>
            <person name="Cailliez-Grimal C."/>
            <person name="Chaillou S."/>
            <person name="Anba-Mondoloni J."/>
            <person name="Loux V."/>
            <person name="Afzal M.I."/>
            <person name="Rahman A."/>
            <person name="Kergourlay G."/>
            <person name="Champomier-Verges M.C."/>
            <person name="Zagorec M."/>
            <person name="Dalgaard P."/>
            <person name="Leisner J.J."/>
            <person name="Prevost H."/>
            <person name="Revol-Junelles A.M."/>
            <person name="Borges F."/>
        </authorList>
    </citation>
    <scope>NUCLEOTIDE SEQUENCE</scope>
    <source>
        <strain evidence="3">LMA28</strain>
    </source>
</reference>
<dbReference type="STRING" id="1234679.BN424_3649"/>
<name>K8E7W7_CARML</name>
<dbReference type="AlphaFoldDB" id="K8E7W7"/>
<organism evidence="2 3">
    <name type="scientific">Carnobacterium maltaromaticum LMA28</name>
    <dbReference type="NCBI Taxonomy" id="1234679"/>
    <lineage>
        <taxon>Bacteria</taxon>
        <taxon>Bacillati</taxon>
        <taxon>Bacillota</taxon>
        <taxon>Bacilli</taxon>
        <taxon>Lactobacillales</taxon>
        <taxon>Carnobacteriaceae</taxon>
        <taxon>Carnobacterium</taxon>
    </lineage>
</organism>
<sequence>MNSNYNSAIFNQVKLLCATYKHKEAHDLLVKEIDVKKLEKSYEIKKYHYYLGLTELIANKNFTEAHYYFNLVLSDKSESHIELIDVLATKGVGIAYVLNFDLNKALTYYEKALSQLEELIENLGEIKDSVDITSVYFNSAKFYS</sequence>
<dbReference type="Gene3D" id="1.25.40.10">
    <property type="entry name" value="Tetratricopeptide repeat domain"/>
    <property type="match status" value="1"/>
</dbReference>
<evidence type="ECO:0000313" key="3">
    <source>
        <dbReference type="Proteomes" id="UP000000212"/>
    </source>
</evidence>
<keyword evidence="3" id="KW-1185">Reference proteome</keyword>
<dbReference type="EMBL" id="HE999757">
    <property type="protein sequence ID" value="CCO13054.2"/>
    <property type="molecule type" value="Genomic_DNA"/>
</dbReference>
<dbReference type="RefSeq" id="WP_015077940.1">
    <property type="nucleotide sequence ID" value="NC_019425.2"/>
</dbReference>
<proteinExistence type="predicted"/>
<gene>
    <name evidence="2" type="ORF">BN424_3649</name>
</gene>